<evidence type="ECO:0000256" key="2">
    <source>
        <dbReference type="ARBA" id="ARBA00022692"/>
    </source>
</evidence>
<feature type="transmembrane region" description="Helical" evidence="5">
    <location>
        <begin position="104"/>
        <end position="123"/>
    </location>
</feature>
<dbReference type="InterPro" id="IPR023380">
    <property type="entry name" value="DsbB-like_sf"/>
</dbReference>
<reference evidence="6 7" key="1">
    <citation type="journal article" date="2012" name="Int. J. Syst. Evol. Microbiol.">
        <title>Flammeovirga pacifica sp. nov., isolated from deep-sea sediment.</title>
        <authorList>
            <person name="Xu H."/>
            <person name="Fu Y."/>
            <person name="Yang N."/>
            <person name="Ding Z."/>
            <person name="Lai Q."/>
            <person name="Zeng R."/>
        </authorList>
    </citation>
    <scope>NUCLEOTIDE SEQUENCE [LARGE SCALE GENOMIC DNA]</scope>
    <source>
        <strain evidence="7">DSM 24597 / LMG 26175 / WPAGA1</strain>
    </source>
</reference>
<feature type="transmembrane region" description="Helical" evidence="5">
    <location>
        <begin position="64"/>
        <end position="84"/>
    </location>
</feature>
<accession>A0A1S1YSF2</accession>
<feature type="transmembrane region" description="Helical" evidence="5">
    <location>
        <begin position="143"/>
        <end position="161"/>
    </location>
</feature>
<dbReference type="Pfam" id="PF02600">
    <property type="entry name" value="DsbB"/>
    <property type="match status" value="1"/>
</dbReference>
<feature type="transmembrane region" description="Helical" evidence="5">
    <location>
        <begin position="39"/>
        <end position="57"/>
    </location>
</feature>
<feature type="transmembrane region" description="Helical" evidence="5">
    <location>
        <begin position="7"/>
        <end position="27"/>
    </location>
</feature>
<proteinExistence type="predicted"/>
<dbReference type="STRING" id="915059.NH26_20315"/>
<evidence type="ECO:0008006" key="8">
    <source>
        <dbReference type="Google" id="ProtNLM"/>
    </source>
</evidence>
<evidence type="ECO:0000256" key="4">
    <source>
        <dbReference type="ARBA" id="ARBA00023136"/>
    </source>
</evidence>
<comment type="subcellular location">
    <subcellularLocation>
        <location evidence="1">Membrane</location>
        <topology evidence="1">Multi-pass membrane protein</topology>
    </subcellularLocation>
</comment>
<dbReference type="Gene3D" id="1.20.1550.10">
    <property type="entry name" value="DsbB-like"/>
    <property type="match status" value="1"/>
</dbReference>
<dbReference type="SUPFAM" id="SSF158442">
    <property type="entry name" value="DsbB-like"/>
    <property type="match status" value="1"/>
</dbReference>
<evidence type="ECO:0000256" key="5">
    <source>
        <dbReference type="SAM" id="Phobius"/>
    </source>
</evidence>
<sequence length="175" mass="19618">MNTIKYFNSACILIICMILMAALYYQFGLNEEPCPLCLLQRMGMIGVIFGLALNIYVGFDSKHFGVVIISALVGGFFSVRQVLLHIIPTDGNTGYGTPIFGMHLYTWGVFIFLASILGSAIFLFFNRKFKSEKTHVILNFEKYVVYLATFIVFVNVIATFFECQLGPCCENGPCK</sequence>
<evidence type="ECO:0000256" key="1">
    <source>
        <dbReference type="ARBA" id="ARBA00004141"/>
    </source>
</evidence>
<dbReference type="EMBL" id="JRYR02000002">
    <property type="protein sequence ID" value="OHX63957.1"/>
    <property type="molecule type" value="Genomic_DNA"/>
</dbReference>
<name>A0A1S1YSF2_FLAPC</name>
<protein>
    <recommendedName>
        <fullName evidence="8">Disulfide bond formation protein B</fullName>
    </recommendedName>
</protein>
<evidence type="ECO:0000256" key="3">
    <source>
        <dbReference type="ARBA" id="ARBA00022989"/>
    </source>
</evidence>
<dbReference type="AlphaFoldDB" id="A0A1S1YSF2"/>
<dbReference type="RefSeq" id="WP_044217923.1">
    <property type="nucleotide sequence ID" value="NZ_JRYR02000002.1"/>
</dbReference>
<comment type="caution">
    <text evidence="6">The sequence shown here is derived from an EMBL/GenBank/DDBJ whole genome shotgun (WGS) entry which is preliminary data.</text>
</comment>
<keyword evidence="2 5" id="KW-0812">Transmembrane</keyword>
<dbReference type="InterPro" id="IPR003752">
    <property type="entry name" value="DiS_bond_form_DsbB/BdbC"/>
</dbReference>
<gene>
    <name evidence="6" type="ORF">NH26_20315</name>
</gene>
<dbReference type="GO" id="GO:0015035">
    <property type="term" value="F:protein-disulfide reductase activity"/>
    <property type="evidence" value="ECO:0007669"/>
    <property type="project" value="InterPro"/>
</dbReference>
<evidence type="ECO:0000313" key="7">
    <source>
        <dbReference type="Proteomes" id="UP000179797"/>
    </source>
</evidence>
<organism evidence="6 7">
    <name type="scientific">Flammeovirga pacifica</name>
    <dbReference type="NCBI Taxonomy" id="915059"/>
    <lineage>
        <taxon>Bacteria</taxon>
        <taxon>Pseudomonadati</taxon>
        <taxon>Bacteroidota</taxon>
        <taxon>Cytophagia</taxon>
        <taxon>Cytophagales</taxon>
        <taxon>Flammeovirgaceae</taxon>
        <taxon>Flammeovirga</taxon>
    </lineage>
</organism>
<keyword evidence="4 5" id="KW-0472">Membrane</keyword>
<dbReference type="GO" id="GO:0006457">
    <property type="term" value="P:protein folding"/>
    <property type="evidence" value="ECO:0007669"/>
    <property type="project" value="InterPro"/>
</dbReference>
<dbReference type="GO" id="GO:0016020">
    <property type="term" value="C:membrane"/>
    <property type="evidence" value="ECO:0007669"/>
    <property type="project" value="UniProtKB-SubCell"/>
</dbReference>
<keyword evidence="3 5" id="KW-1133">Transmembrane helix</keyword>
<evidence type="ECO:0000313" key="6">
    <source>
        <dbReference type="EMBL" id="OHX63957.1"/>
    </source>
</evidence>
<dbReference type="OrthoDB" id="3711263at2"/>
<keyword evidence="7" id="KW-1185">Reference proteome</keyword>
<dbReference type="Proteomes" id="UP000179797">
    <property type="component" value="Unassembled WGS sequence"/>
</dbReference>